<evidence type="ECO:0000256" key="5">
    <source>
        <dbReference type="ARBA" id="ARBA00022679"/>
    </source>
</evidence>
<accession>A0A8J2J4C3</accession>
<dbReference type="PIRSF" id="PIRSF000808">
    <property type="entry name" value="GalT"/>
    <property type="match status" value="1"/>
</dbReference>
<reference evidence="14" key="1">
    <citation type="submission" date="2021-06" db="EMBL/GenBank/DDBJ databases">
        <authorList>
            <person name="Hodson N. C."/>
            <person name="Mongue J. A."/>
            <person name="Jaron S. K."/>
        </authorList>
    </citation>
    <scope>NUCLEOTIDE SEQUENCE</scope>
</reference>
<dbReference type="PANTHER" id="PTHR11943:SF1">
    <property type="entry name" value="GALACTOSE-1-PHOSPHATE URIDYLYLTRANSFERASE"/>
    <property type="match status" value="1"/>
</dbReference>
<evidence type="ECO:0000256" key="1">
    <source>
        <dbReference type="ARBA" id="ARBA00001107"/>
    </source>
</evidence>
<keyword evidence="15" id="KW-1185">Reference proteome</keyword>
<dbReference type="NCBIfam" id="NF008724">
    <property type="entry name" value="PRK11720.1"/>
    <property type="match status" value="1"/>
</dbReference>
<keyword evidence="10 11" id="KW-0119">Carbohydrate metabolism</keyword>
<dbReference type="InterPro" id="IPR019779">
    <property type="entry name" value="GalP_UDPtransf1_His-AS"/>
</dbReference>
<dbReference type="GO" id="GO:0033499">
    <property type="term" value="P:galactose catabolic process via UDP-galactose, Leloir pathway"/>
    <property type="evidence" value="ECO:0007669"/>
    <property type="project" value="TreeGrafter"/>
</dbReference>
<dbReference type="EC" id="2.7.7.12" evidence="11"/>
<dbReference type="GO" id="GO:0008108">
    <property type="term" value="F:UDP-glucose:hexose-1-phosphate uridylyltransferase activity"/>
    <property type="evidence" value="ECO:0007669"/>
    <property type="project" value="UniProtKB-EC"/>
</dbReference>
<comment type="cofactor">
    <cofactor evidence="2">
        <name>Zn(2+)</name>
        <dbReference type="ChEBI" id="CHEBI:29105"/>
    </cofactor>
</comment>
<keyword evidence="7 11" id="KW-0479">Metal-binding</keyword>
<organism evidence="14 15">
    <name type="scientific">Allacma fusca</name>
    <dbReference type="NCBI Taxonomy" id="39272"/>
    <lineage>
        <taxon>Eukaryota</taxon>
        <taxon>Metazoa</taxon>
        <taxon>Ecdysozoa</taxon>
        <taxon>Arthropoda</taxon>
        <taxon>Hexapoda</taxon>
        <taxon>Collembola</taxon>
        <taxon>Symphypleona</taxon>
        <taxon>Sminthuridae</taxon>
        <taxon>Allacma</taxon>
    </lineage>
</organism>
<evidence type="ECO:0000256" key="4">
    <source>
        <dbReference type="ARBA" id="ARBA00010951"/>
    </source>
</evidence>
<proteinExistence type="inferred from homology"/>
<keyword evidence="9 11" id="KW-0299">Galactose metabolism</keyword>
<keyword evidence="5 11" id="KW-0808">Transferase</keyword>
<dbReference type="CDD" id="cd00608">
    <property type="entry name" value="GalT"/>
    <property type="match status" value="1"/>
</dbReference>
<dbReference type="AlphaFoldDB" id="A0A8J2J4C3"/>
<dbReference type="GO" id="GO:0005737">
    <property type="term" value="C:cytoplasm"/>
    <property type="evidence" value="ECO:0007669"/>
    <property type="project" value="TreeGrafter"/>
</dbReference>
<dbReference type="InterPro" id="IPR005849">
    <property type="entry name" value="GalP_Utransf_N"/>
</dbReference>
<dbReference type="FunFam" id="3.30.428.10:FF:000001">
    <property type="entry name" value="Galactose-1-phosphate uridylyltransferase"/>
    <property type="match status" value="1"/>
</dbReference>
<protein>
    <recommendedName>
        <fullName evidence="11">Galactose-1-phosphate uridylyltransferase</fullName>
        <ecNumber evidence="11">2.7.7.12</ecNumber>
    </recommendedName>
</protein>
<dbReference type="InterPro" id="IPR001937">
    <property type="entry name" value="GalP_UDPtransf1"/>
</dbReference>
<dbReference type="Pfam" id="PF01087">
    <property type="entry name" value="GalP_UDP_transf"/>
    <property type="match status" value="1"/>
</dbReference>
<evidence type="ECO:0000259" key="13">
    <source>
        <dbReference type="Pfam" id="PF02744"/>
    </source>
</evidence>
<dbReference type="EMBL" id="CAJVCH010009132">
    <property type="protein sequence ID" value="CAG7665955.1"/>
    <property type="molecule type" value="Genomic_DNA"/>
</dbReference>
<evidence type="ECO:0000256" key="8">
    <source>
        <dbReference type="ARBA" id="ARBA00022833"/>
    </source>
</evidence>
<gene>
    <name evidence="14" type="ORF">AFUS01_LOCUS1641</name>
</gene>
<evidence type="ECO:0000256" key="10">
    <source>
        <dbReference type="ARBA" id="ARBA00023277"/>
    </source>
</evidence>
<dbReference type="InterPro" id="IPR005850">
    <property type="entry name" value="GalP_Utransf_C"/>
</dbReference>
<evidence type="ECO:0000256" key="3">
    <source>
        <dbReference type="ARBA" id="ARBA00004947"/>
    </source>
</evidence>
<keyword evidence="8" id="KW-0862">Zinc</keyword>
<dbReference type="FunFam" id="3.30.428.10:FF:000002">
    <property type="entry name" value="Galactose-1-phosphate uridylyltransferase"/>
    <property type="match status" value="1"/>
</dbReference>
<name>A0A8J2J4C3_9HEXA</name>
<evidence type="ECO:0000256" key="2">
    <source>
        <dbReference type="ARBA" id="ARBA00001947"/>
    </source>
</evidence>
<dbReference type="PANTHER" id="PTHR11943">
    <property type="entry name" value="GALACTOSE-1-PHOSPHATE URIDYLYLTRANSFERASE"/>
    <property type="match status" value="1"/>
</dbReference>
<dbReference type="OrthoDB" id="418412at2759"/>
<evidence type="ECO:0000313" key="14">
    <source>
        <dbReference type="EMBL" id="CAG7665955.1"/>
    </source>
</evidence>
<dbReference type="UniPathway" id="UPA00214"/>
<evidence type="ECO:0000313" key="15">
    <source>
        <dbReference type="Proteomes" id="UP000708208"/>
    </source>
</evidence>
<evidence type="ECO:0000256" key="6">
    <source>
        <dbReference type="ARBA" id="ARBA00022695"/>
    </source>
</evidence>
<dbReference type="Pfam" id="PF02744">
    <property type="entry name" value="GalP_UDP_tr_C"/>
    <property type="match status" value="1"/>
</dbReference>
<dbReference type="GO" id="GO:0008270">
    <property type="term" value="F:zinc ion binding"/>
    <property type="evidence" value="ECO:0007669"/>
    <property type="project" value="InterPro"/>
</dbReference>
<dbReference type="Proteomes" id="UP000708208">
    <property type="component" value="Unassembled WGS sequence"/>
</dbReference>
<evidence type="ECO:0000256" key="7">
    <source>
        <dbReference type="ARBA" id="ARBA00022723"/>
    </source>
</evidence>
<feature type="domain" description="Galactose-1-phosphate uridyl transferase N-terminal" evidence="12">
    <location>
        <begin position="2"/>
        <end position="175"/>
    </location>
</feature>
<dbReference type="NCBIfam" id="TIGR00209">
    <property type="entry name" value="galT_1"/>
    <property type="match status" value="1"/>
</dbReference>
<dbReference type="PROSITE" id="PS00117">
    <property type="entry name" value="GAL_P_UDP_TRANSF_I"/>
    <property type="match status" value="1"/>
</dbReference>
<evidence type="ECO:0000259" key="12">
    <source>
        <dbReference type="Pfam" id="PF01087"/>
    </source>
</evidence>
<sequence length="351" mass="40589">MEFDPTEHQHLRYNPLFDSWILVSPHRCKRPWSGQVEKTATEEVPEFDPGNPLCPGAIRPNGAVNPKYESTFVFTNDFPALLEDVPEPEKSDDPLFQSAVAKGTCKVMCFHPKSNVTLPVMTIDEITTVINAWIDELKKLGAKYTWVAIFENKGAIMGCSNPHPHCQMWASSFLPSDPRIKDINQRKYFEKHGEPLLMHYAKKELENKERLVLQNEHWLVVVPYWAVWPYETMILPKRHVQRFTDLVDDEKVTLADVIKRITTKYDNLFQVSFPYSMGWLGAPTGEYLNQDTRHWVFHGLYNPPLLRSATVRKFMVGYEMLAQSQRDLTAEQAADKLRNLPEVHYTTTNQP</sequence>
<comment type="catalytic activity">
    <reaction evidence="1 11">
        <text>alpha-D-galactose 1-phosphate + UDP-alpha-D-glucose = alpha-D-glucose 1-phosphate + UDP-alpha-D-galactose</text>
        <dbReference type="Rhea" id="RHEA:13989"/>
        <dbReference type="ChEBI" id="CHEBI:58336"/>
        <dbReference type="ChEBI" id="CHEBI:58601"/>
        <dbReference type="ChEBI" id="CHEBI:58885"/>
        <dbReference type="ChEBI" id="CHEBI:66914"/>
        <dbReference type="EC" id="2.7.7.12"/>
    </reaction>
</comment>
<evidence type="ECO:0000256" key="9">
    <source>
        <dbReference type="ARBA" id="ARBA00023144"/>
    </source>
</evidence>
<feature type="domain" description="Galactose-1-phosphate uridyl transferase C-terminal" evidence="13">
    <location>
        <begin position="184"/>
        <end position="347"/>
    </location>
</feature>
<comment type="caution">
    <text evidence="14">The sequence shown here is derived from an EMBL/GenBank/DDBJ whole genome shotgun (WGS) entry which is preliminary data.</text>
</comment>
<evidence type="ECO:0000256" key="11">
    <source>
        <dbReference type="RuleBase" id="RU000506"/>
    </source>
</evidence>
<comment type="pathway">
    <text evidence="3 11">Carbohydrate metabolism; galactose metabolism.</text>
</comment>
<keyword evidence="6 11" id="KW-0548">Nucleotidyltransferase</keyword>
<comment type="similarity">
    <text evidence="4 11">Belongs to the galactose-1-phosphate uridylyltransferase type 1 family.</text>
</comment>